<feature type="compositionally biased region" description="Basic and acidic residues" evidence="17">
    <location>
        <begin position="218"/>
        <end position="232"/>
    </location>
</feature>
<comment type="cofactor">
    <cofactor evidence="1">
        <name>a monovalent cation</name>
        <dbReference type="ChEBI" id="CHEBI:60242"/>
    </cofactor>
</comment>
<dbReference type="Proteomes" id="UP001487740">
    <property type="component" value="Unassembled WGS sequence"/>
</dbReference>
<gene>
    <name evidence="19" type="ORF">O3P69_007509</name>
</gene>
<feature type="compositionally biased region" description="Acidic residues" evidence="17">
    <location>
        <begin position="233"/>
        <end position="274"/>
    </location>
</feature>
<dbReference type="GO" id="GO:0046872">
    <property type="term" value="F:metal ion binding"/>
    <property type="evidence" value="ECO:0007669"/>
    <property type="project" value="UniProtKB-KW"/>
</dbReference>
<dbReference type="CDD" id="cd01887">
    <property type="entry name" value="IF2_eIF5B"/>
    <property type="match status" value="1"/>
</dbReference>
<keyword evidence="8" id="KW-0479">Metal-binding</keyword>
<proteinExistence type="inferred from homology"/>
<dbReference type="SUPFAM" id="SSF50447">
    <property type="entry name" value="Translation proteins"/>
    <property type="match status" value="1"/>
</dbReference>
<evidence type="ECO:0000256" key="5">
    <source>
        <dbReference type="ARBA" id="ARBA00013824"/>
    </source>
</evidence>
<feature type="compositionally biased region" description="Basic residues" evidence="17">
    <location>
        <begin position="190"/>
        <end position="201"/>
    </location>
</feature>
<dbReference type="CDD" id="cd03703">
    <property type="entry name" value="aeIF5B_II"/>
    <property type="match status" value="1"/>
</dbReference>
<evidence type="ECO:0000256" key="14">
    <source>
        <dbReference type="ARBA" id="ARBA00053410"/>
    </source>
</evidence>
<evidence type="ECO:0000256" key="10">
    <source>
        <dbReference type="ARBA" id="ARBA00022801"/>
    </source>
</evidence>
<dbReference type="SUPFAM" id="SSF52540">
    <property type="entry name" value="P-loop containing nucleoside triphosphate hydrolases"/>
    <property type="match status" value="1"/>
</dbReference>
<evidence type="ECO:0000256" key="6">
    <source>
        <dbReference type="ARBA" id="ARBA00022490"/>
    </source>
</evidence>
<dbReference type="Gene3D" id="2.40.30.10">
    <property type="entry name" value="Translation factors"/>
    <property type="match status" value="2"/>
</dbReference>
<dbReference type="SUPFAM" id="SSF52156">
    <property type="entry name" value="Initiation factor IF2/eIF5b, domain 3"/>
    <property type="match status" value="1"/>
</dbReference>
<evidence type="ECO:0000256" key="4">
    <source>
        <dbReference type="ARBA" id="ARBA00011986"/>
    </source>
</evidence>
<evidence type="ECO:0000256" key="8">
    <source>
        <dbReference type="ARBA" id="ARBA00022723"/>
    </source>
</evidence>
<keyword evidence="9" id="KW-0547">Nucleotide-binding</keyword>
<comment type="subunit">
    <text evidence="15">Interacts through its C-terminal domain (CTD) with the CTD of eIF1A (EIF1AX) or with the CTD of EIF5 (mutually exclusive) through a common binding site. Interacts with eIF1A (EIF1AX) from the location of the start codon by the 43S complex until the formation of the 80S complex. Interacts with ANXA5 in a calcium and phospholipid-dependent manner.</text>
</comment>
<dbReference type="PROSITE" id="PS51722">
    <property type="entry name" value="G_TR_2"/>
    <property type="match status" value="1"/>
</dbReference>
<dbReference type="FunFam" id="3.40.50.10050:FF:000002">
    <property type="entry name" value="Eukaryotic translation initiation factor 5B"/>
    <property type="match status" value="1"/>
</dbReference>
<dbReference type="PANTHER" id="PTHR43381:SF4">
    <property type="entry name" value="EUKARYOTIC TRANSLATION INITIATION FACTOR 5B"/>
    <property type="match status" value="1"/>
</dbReference>
<dbReference type="FunFam" id="3.40.50.300:FF:000112">
    <property type="entry name" value="Eukaryotic translation initiation factor 5B"/>
    <property type="match status" value="1"/>
</dbReference>
<feature type="region of interest" description="Disordered" evidence="17">
    <location>
        <begin position="1"/>
        <end position="321"/>
    </location>
</feature>
<dbReference type="AlphaFoldDB" id="A0AAW0V7H7"/>
<dbReference type="InterPro" id="IPR009000">
    <property type="entry name" value="Transl_B-barrel_sf"/>
</dbReference>
<dbReference type="FunFam" id="2.40.30.10:FF:000013">
    <property type="entry name" value="eukaryotic translation initiation factor 5B"/>
    <property type="match status" value="1"/>
</dbReference>
<evidence type="ECO:0000256" key="17">
    <source>
        <dbReference type="SAM" id="MobiDB-lite"/>
    </source>
</evidence>
<feature type="domain" description="Tr-type G" evidence="18">
    <location>
        <begin position="343"/>
        <end position="561"/>
    </location>
</feature>
<keyword evidence="16" id="KW-0175">Coiled coil</keyword>
<accession>A0AAW0V7H7</accession>
<dbReference type="NCBIfam" id="NF003078">
    <property type="entry name" value="PRK04004.1"/>
    <property type="match status" value="1"/>
</dbReference>
<evidence type="ECO:0000313" key="19">
    <source>
        <dbReference type="EMBL" id="KAK8407002.1"/>
    </source>
</evidence>
<dbReference type="GO" id="GO:0003924">
    <property type="term" value="F:GTPase activity"/>
    <property type="evidence" value="ECO:0007669"/>
    <property type="project" value="InterPro"/>
</dbReference>
<evidence type="ECO:0000256" key="7">
    <source>
        <dbReference type="ARBA" id="ARBA00022540"/>
    </source>
</evidence>
<evidence type="ECO:0000256" key="9">
    <source>
        <dbReference type="ARBA" id="ARBA00022741"/>
    </source>
</evidence>
<comment type="subcellular location">
    <subcellularLocation>
        <location evidence="2">Cytoplasm</location>
    </subcellularLocation>
</comment>
<dbReference type="PRINTS" id="PR00315">
    <property type="entry name" value="ELONGATNFCT"/>
</dbReference>
<feature type="compositionally biased region" description="Basic and acidic residues" evidence="17">
    <location>
        <begin position="95"/>
        <end position="153"/>
    </location>
</feature>
<evidence type="ECO:0000256" key="13">
    <source>
        <dbReference type="ARBA" id="ARBA00032478"/>
    </source>
</evidence>
<organism evidence="19 20">
    <name type="scientific">Scylla paramamosain</name>
    <name type="common">Mud crab</name>
    <dbReference type="NCBI Taxonomy" id="85552"/>
    <lineage>
        <taxon>Eukaryota</taxon>
        <taxon>Metazoa</taxon>
        <taxon>Ecdysozoa</taxon>
        <taxon>Arthropoda</taxon>
        <taxon>Crustacea</taxon>
        <taxon>Multicrustacea</taxon>
        <taxon>Malacostraca</taxon>
        <taxon>Eumalacostraca</taxon>
        <taxon>Eucarida</taxon>
        <taxon>Decapoda</taxon>
        <taxon>Pleocyemata</taxon>
        <taxon>Brachyura</taxon>
        <taxon>Eubrachyura</taxon>
        <taxon>Portunoidea</taxon>
        <taxon>Portunidae</taxon>
        <taxon>Portuninae</taxon>
        <taxon>Scylla</taxon>
    </lineage>
</organism>
<dbReference type="InterPro" id="IPR015760">
    <property type="entry name" value="TIF_IF2"/>
</dbReference>
<dbReference type="Pfam" id="PF11987">
    <property type="entry name" value="IF-2"/>
    <property type="match status" value="1"/>
</dbReference>
<name>A0AAW0V7H7_SCYPA</name>
<keyword evidence="6" id="KW-0963">Cytoplasm</keyword>
<dbReference type="InterPro" id="IPR036925">
    <property type="entry name" value="TIF_IF2_dom3_sf"/>
</dbReference>
<comment type="function">
    <text evidence="14">Plays a role in translation initiation. Ribosome-dependent GTPase that promotes the joining of the 60S ribosomal subunit to the pre-initiation complex to form the 80S initiation complex with the initiator methionine-tRNA in the P-site base paired to the start codon. Together with eIF1A (EIF1AX), actively orients the initiator methionine-tRNA in a conformation that allows 60S ribosomal subunit joining to form the 80S initiation complex. Is released after formation of the 80S initiation complex. Its GTPase activity is not essential for ribosomal subunits joining, but GTP hydrolysis is needed for eIF1A (EIF1AX) ejection quickly followed by EIF5B release to form elongation-competent ribosomes. In contrast to its procaryotic homolog, does not promote recruitment of Met-rRNA to the small ribosomal subunit.</text>
</comment>
<evidence type="ECO:0000256" key="1">
    <source>
        <dbReference type="ARBA" id="ARBA00001944"/>
    </source>
</evidence>
<dbReference type="Pfam" id="PF00009">
    <property type="entry name" value="GTP_EFTU"/>
    <property type="match status" value="1"/>
</dbReference>
<feature type="compositionally biased region" description="Acidic residues" evidence="17">
    <location>
        <begin position="289"/>
        <end position="310"/>
    </location>
</feature>
<evidence type="ECO:0000256" key="16">
    <source>
        <dbReference type="SAM" id="Coils"/>
    </source>
</evidence>
<evidence type="ECO:0000256" key="12">
    <source>
        <dbReference type="ARBA" id="ARBA00023134"/>
    </source>
</evidence>
<evidence type="ECO:0000256" key="11">
    <source>
        <dbReference type="ARBA" id="ARBA00022917"/>
    </source>
</evidence>
<dbReference type="GO" id="GO:0003743">
    <property type="term" value="F:translation initiation factor activity"/>
    <property type="evidence" value="ECO:0007669"/>
    <property type="project" value="UniProtKB-KW"/>
</dbReference>
<dbReference type="GO" id="GO:0005525">
    <property type="term" value="F:GTP binding"/>
    <property type="evidence" value="ECO:0007669"/>
    <property type="project" value="UniProtKB-KW"/>
</dbReference>
<dbReference type="InterPro" id="IPR000795">
    <property type="entry name" value="T_Tr_GTP-bd_dom"/>
</dbReference>
<comment type="caution">
    <text evidence="19">The sequence shown here is derived from an EMBL/GenBank/DDBJ whole genome shotgun (WGS) entry which is preliminary data.</text>
</comment>
<dbReference type="PANTHER" id="PTHR43381">
    <property type="entry name" value="TRANSLATION INITIATION FACTOR IF-2-RELATED"/>
    <property type="match status" value="1"/>
</dbReference>
<feature type="compositionally biased region" description="Basic and acidic residues" evidence="17">
    <location>
        <begin position="32"/>
        <end position="41"/>
    </location>
</feature>
<keyword evidence="7" id="KW-0396">Initiation factor</keyword>
<evidence type="ECO:0000313" key="20">
    <source>
        <dbReference type="Proteomes" id="UP001487740"/>
    </source>
</evidence>
<keyword evidence="11" id="KW-0648">Protein biosynthesis</keyword>
<dbReference type="CDD" id="cd16266">
    <property type="entry name" value="IF2_aeIF5B_IV"/>
    <property type="match status" value="1"/>
</dbReference>
<protein>
    <recommendedName>
        <fullName evidence="5">Eukaryotic translation initiation factor 5B</fullName>
        <ecNumber evidence="4">3.6.5.3</ecNumber>
    </recommendedName>
    <alternativeName>
        <fullName evidence="13">Translation initiation factor IF-2</fullName>
    </alternativeName>
</protein>
<evidence type="ECO:0000256" key="3">
    <source>
        <dbReference type="ARBA" id="ARBA00007733"/>
    </source>
</evidence>
<feature type="compositionally biased region" description="Basic residues" evidence="17">
    <location>
        <begin position="1"/>
        <end position="31"/>
    </location>
</feature>
<evidence type="ECO:0000256" key="15">
    <source>
        <dbReference type="ARBA" id="ARBA00061781"/>
    </source>
</evidence>
<dbReference type="EMBL" id="JARAKH010000002">
    <property type="protein sequence ID" value="KAK8407002.1"/>
    <property type="molecule type" value="Genomic_DNA"/>
</dbReference>
<evidence type="ECO:0000256" key="2">
    <source>
        <dbReference type="ARBA" id="ARBA00004496"/>
    </source>
</evidence>
<dbReference type="GO" id="GO:0005739">
    <property type="term" value="C:mitochondrion"/>
    <property type="evidence" value="ECO:0007669"/>
    <property type="project" value="TreeGrafter"/>
</dbReference>
<dbReference type="Gene3D" id="3.40.50.300">
    <property type="entry name" value="P-loop containing nucleotide triphosphate hydrolases"/>
    <property type="match status" value="1"/>
</dbReference>
<evidence type="ECO:0000259" key="18">
    <source>
        <dbReference type="PROSITE" id="PS51722"/>
    </source>
</evidence>
<dbReference type="EC" id="3.6.5.3" evidence="4"/>
<reference evidence="19 20" key="1">
    <citation type="submission" date="2023-03" db="EMBL/GenBank/DDBJ databases">
        <title>High-quality genome of Scylla paramamosain provides insights in environmental adaptation.</title>
        <authorList>
            <person name="Zhang L."/>
        </authorList>
    </citation>
    <scope>NUCLEOTIDE SEQUENCE [LARGE SCALE GENOMIC DNA]</scope>
    <source>
        <strain evidence="19">LZ_2023a</strain>
        <tissue evidence="19">Muscle</tissue>
    </source>
</reference>
<dbReference type="NCBIfam" id="TIGR00231">
    <property type="entry name" value="small_GTP"/>
    <property type="match status" value="1"/>
</dbReference>
<dbReference type="InterPro" id="IPR023115">
    <property type="entry name" value="TIF_IF2_dom3"/>
</dbReference>
<dbReference type="Gene3D" id="3.40.50.10050">
    <property type="entry name" value="Translation initiation factor IF- 2, domain 3"/>
    <property type="match status" value="1"/>
</dbReference>
<keyword evidence="20" id="KW-1185">Reference proteome</keyword>
<dbReference type="InterPro" id="IPR029459">
    <property type="entry name" value="EFTU-type"/>
</dbReference>
<dbReference type="InterPro" id="IPR027417">
    <property type="entry name" value="P-loop_NTPase"/>
</dbReference>
<keyword evidence="10" id="KW-0378">Hydrolase</keyword>
<keyword evidence="12" id="KW-0342">GTP-binding</keyword>
<dbReference type="InterPro" id="IPR005225">
    <property type="entry name" value="Small_GTP-bd"/>
</dbReference>
<dbReference type="FunFam" id="2.40.30.10:FF:000026">
    <property type="entry name" value="Eukaryotic translation initiation factor 5B"/>
    <property type="match status" value="1"/>
</dbReference>
<feature type="coiled-coil region" evidence="16">
    <location>
        <begin position="649"/>
        <end position="676"/>
    </location>
</feature>
<comment type="similarity">
    <text evidence="3">Belongs to the TRAFAC class translation factor GTPase superfamily. Classic translation factor GTPase family. IF-2 subfamily.</text>
</comment>
<sequence>MRQQRRQLVMKRRMMQKQRRKRRRRKHQRLHQKAESSETKEGTAAPQEDGEAEAEGEGASKKKKKKKKGEKDEEEDLKAKKGKPNKKMLAAMKEMLAKQKEQEEKLKAEEEERQRKEEERLRQIEEEKRLEQEKKERKKQKEKERKERLKAEGKLLTPKQKQDMRRAQGLLEHLKAQGVSLPEAGEKRPRPGTRVRPKKKREDKSDEQEDQQEQLQSESEKMEATEVLKGGEEEVADSWDQMEEEEEEEEDVKDAWDETDDDDDEEDEEEDDTSEATKASLDTKKSERDDDNEDEDEESEEESESEDSEDERQTEAEKRKQRALMRIAKRKEESEKKLTLDNLRAPVVCVLGHVDHGKTKILDKLRRTNVQEGEVGGITQQIGATNVPTHGIQRQTHMVKDFDMGKLKFPGLLIIDTPGHESFSNLRSRGSSLCDIAILVVDITQGLEPQTVESINLLKKKKTPFVVALNKVDRVFEWVSNSSKDIREIIKTQKEPSKNDFERRCKEIIQGLNIQGLNAALFWENPDARQYVSLVPTSAISGDGMGNLISLVCDMCQQRLSRRLMFNEELQCTVLEVKTIQGHGTTIDVILINGRLREGDTIILAGTEGPIVTQIRSLLLPKPLKEIRVKGQYDEFKEIAAAQGVKIAARDLEKAIAGLNLQVAYHEDEVELLKEEVDKEFKAAMRSIKVKERGVYVQASTLGALEALLEFFKANNVPYSGIRVGPVVKRDVMRAAAMLEHDPMYAVILAFDVKVEKDAQELADKEGVKIFSEETIYHLGDRYVEYIKEYKKKKQDEFRSVAVFPCKLKIIPTAIFNKRDPIVLGVTVDAGILRTGTPLCVPSKEFVEIGIVTSMEFDHKNVDLAKKGVDVCIKIEPVPGNTPKLFGRHFESEDLLVSKISRESINACKDYFRDDLSKGDWKLMAELKKEFQIL</sequence>
<dbReference type="Pfam" id="PF14578">
    <property type="entry name" value="GTP_EFTU_D4"/>
    <property type="match status" value="1"/>
</dbReference>